<gene>
    <name evidence="1" type="ORF">SAMN05216392_0345</name>
</gene>
<dbReference type="EMBL" id="FNKE01000001">
    <property type="protein sequence ID" value="SDQ08720.1"/>
    <property type="molecule type" value="Genomic_DNA"/>
</dbReference>
<evidence type="ECO:0008006" key="3">
    <source>
        <dbReference type="Google" id="ProtNLM"/>
    </source>
</evidence>
<evidence type="ECO:0000313" key="1">
    <source>
        <dbReference type="EMBL" id="SDQ08720.1"/>
    </source>
</evidence>
<name>A0A1H0Y0T2_STREI</name>
<accession>A0A1H0Y0T2</accession>
<organism evidence="1 2">
    <name type="scientific">Streptococcus equinus</name>
    <name type="common">Streptococcus bovis</name>
    <dbReference type="NCBI Taxonomy" id="1335"/>
    <lineage>
        <taxon>Bacteria</taxon>
        <taxon>Bacillati</taxon>
        <taxon>Bacillota</taxon>
        <taxon>Bacilli</taxon>
        <taxon>Lactobacillales</taxon>
        <taxon>Streptococcaceae</taxon>
        <taxon>Streptococcus</taxon>
    </lineage>
</organism>
<dbReference type="OrthoDB" id="2233965at2"/>
<sequence length="73" mass="8463">MTQLEYWISLVEQRLKEKNWSKADLTQAVGLRSPATITELLKTGKGSVDLKLRVSNLLSIREPWEEFKESDEK</sequence>
<reference evidence="1 2" key="1">
    <citation type="submission" date="2016-10" db="EMBL/GenBank/DDBJ databases">
        <authorList>
            <person name="de Groot N.N."/>
        </authorList>
    </citation>
    <scope>NUCLEOTIDE SEQUENCE [LARGE SCALE GENOMIC DNA]</scope>
    <source>
        <strain evidence="1 2">Sb05</strain>
    </source>
</reference>
<dbReference type="Proteomes" id="UP000182870">
    <property type="component" value="Unassembled WGS sequence"/>
</dbReference>
<proteinExistence type="predicted"/>
<dbReference type="RefSeq" id="WP_074559884.1">
    <property type="nucleotide sequence ID" value="NZ_BJMB01000018.1"/>
</dbReference>
<protein>
    <recommendedName>
        <fullName evidence="3">Transcriptional regulator</fullName>
    </recommendedName>
</protein>
<evidence type="ECO:0000313" key="2">
    <source>
        <dbReference type="Proteomes" id="UP000182870"/>
    </source>
</evidence>
<dbReference type="AlphaFoldDB" id="A0A1H0Y0T2"/>